<protein>
    <submittedName>
        <fullName evidence="3">Glycosyltransferase family 4 protein</fullName>
    </submittedName>
</protein>
<dbReference type="KEGG" id="rhoz:GXP67_29850"/>
<proteinExistence type="predicted"/>
<sequence length="402" mass="46171">MHTKNILYLSYDGLTDPLGQSQILPYLIGLSQKGYYVSIISAEKRENFDLRKELISKIVEENTISWHPLFYTKKPPVLSTLWDIYRMQQLALQLHKRYHFKVVHCRSYISALIGLQLKRKTGVNFIFDMRGFWADERVEGGLWKLSNPVFKSIYTYFKNKEKQFLREADYTISLTHQAKQIIHGWPGLSNIPIQVIPCCVDTEVFRIPPKNSQGSSHETATFTISYLGSLGTWYMLEEMLQFFKRLLLHKPQAQFLFITPDNPQFILQSAADLAIPAEKIIIRKAERKEVPALLASSKISIFFIKPSFSKQASSPTKMGEILSMGIPVICNAGVGDTDYLFETYKTGILVKELNPAGYDLAISEIEDALNIPPEQLRATATTYFDLQKGVYLYKQVYDQLFY</sequence>
<dbReference type="AlphaFoldDB" id="A0A6C0GR66"/>
<dbReference type="SUPFAM" id="SSF53756">
    <property type="entry name" value="UDP-Glycosyltransferase/glycogen phosphorylase"/>
    <property type="match status" value="1"/>
</dbReference>
<evidence type="ECO:0000313" key="3">
    <source>
        <dbReference type="EMBL" id="QHT70558.1"/>
    </source>
</evidence>
<dbReference type="Gene3D" id="3.40.50.2000">
    <property type="entry name" value="Glycogen Phosphorylase B"/>
    <property type="match status" value="2"/>
</dbReference>
<reference evidence="3 4" key="1">
    <citation type="submission" date="2020-01" db="EMBL/GenBank/DDBJ databases">
        <authorList>
            <person name="Kim M.K."/>
        </authorList>
    </citation>
    <scope>NUCLEOTIDE SEQUENCE [LARGE SCALE GENOMIC DNA]</scope>
    <source>
        <strain evidence="3 4">172606-1</strain>
    </source>
</reference>
<organism evidence="3 4">
    <name type="scientific">Rhodocytophaga rosea</name>
    <dbReference type="NCBI Taxonomy" id="2704465"/>
    <lineage>
        <taxon>Bacteria</taxon>
        <taxon>Pseudomonadati</taxon>
        <taxon>Bacteroidota</taxon>
        <taxon>Cytophagia</taxon>
        <taxon>Cytophagales</taxon>
        <taxon>Rhodocytophagaceae</taxon>
        <taxon>Rhodocytophaga</taxon>
    </lineage>
</organism>
<evidence type="ECO:0000259" key="2">
    <source>
        <dbReference type="Pfam" id="PF13439"/>
    </source>
</evidence>
<dbReference type="RefSeq" id="WP_162446535.1">
    <property type="nucleotide sequence ID" value="NZ_CP048222.1"/>
</dbReference>
<keyword evidence="4" id="KW-1185">Reference proteome</keyword>
<gene>
    <name evidence="3" type="ORF">GXP67_29850</name>
</gene>
<dbReference type="InterPro" id="IPR028098">
    <property type="entry name" value="Glyco_trans_4-like_N"/>
</dbReference>
<evidence type="ECO:0000313" key="4">
    <source>
        <dbReference type="Proteomes" id="UP000480178"/>
    </source>
</evidence>
<dbReference type="Pfam" id="PF13439">
    <property type="entry name" value="Glyco_transf_4"/>
    <property type="match status" value="1"/>
</dbReference>
<dbReference type="Pfam" id="PF00534">
    <property type="entry name" value="Glycos_transf_1"/>
    <property type="match status" value="1"/>
</dbReference>
<accession>A0A6C0GR66</accession>
<feature type="domain" description="Glycosyltransferase subfamily 4-like N-terminal" evidence="2">
    <location>
        <begin position="29"/>
        <end position="203"/>
    </location>
</feature>
<dbReference type="EMBL" id="CP048222">
    <property type="protein sequence ID" value="QHT70558.1"/>
    <property type="molecule type" value="Genomic_DNA"/>
</dbReference>
<dbReference type="Proteomes" id="UP000480178">
    <property type="component" value="Chromosome"/>
</dbReference>
<name>A0A6C0GR66_9BACT</name>
<evidence type="ECO:0000259" key="1">
    <source>
        <dbReference type="Pfam" id="PF00534"/>
    </source>
</evidence>
<dbReference type="PANTHER" id="PTHR12526:SF600">
    <property type="entry name" value="GLYCOSYL TRANSFERASE GROUP 1"/>
    <property type="match status" value="1"/>
</dbReference>
<feature type="domain" description="Glycosyl transferase family 1" evidence="1">
    <location>
        <begin position="216"/>
        <end position="366"/>
    </location>
</feature>
<keyword evidence="3" id="KW-0808">Transferase</keyword>
<dbReference type="GO" id="GO:0016757">
    <property type="term" value="F:glycosyltransferase activity"/>
    <property type="evidence" value="ECO:0007669"/>
    <property type="project" value="InterPro"/>
</dbReference>
<dbReference type="PANTHER" id="PTHR12526">
    <property type="entry name" value="GLYCOSYLTRANSFERASE"/>
    <property type="match status" value="1"/>
</dbReference>
<dbReference type="InterPro" id="IPR001296">
    <property type="entry name" value="Glyco_trans_1"/>
</dbReference>